<evidence type="ECO:0000313" key="4">
    <source>
        <dbReference type="Proteomes" id="UP000257109"/>
    </source>
</evidence>
<evidence type="ECO:0000313" key="3">
    <source>
        <dbReference type="EMBL" id="RDX82685.1"/>
    </source>
</evidence>
<dbReference type="AlphaFoldDB" id="A0A371FWH9"/>
<comment type="caution">
    <text evidence="3">The sequence shown here is derived from an EMBL/GenBank/DDBJ whole genome shotgun (WGS) entry which is preliminary data.</text>
</comment>
<name>A0A371FWH9_MUCPR</name>
<dbReference type="GO" id="GO:0003676">
    <property type="term" value="F:nucleic acid binding"/>
    <property type="evidence" value="ECO:0007669"/>
    <property type="project" value="InterPro"/>
</dbReference>
<dbReference type="InterPro" id="IPR002156">
    <property type="entry name" value="RNaseH_domain"/>
</dbReference>
<feature type="non-terminal residue" evidence="3">
    <location>
        <position position="1"/>
    </location>
</feature>
<keyword evidence="4" id="KW-1185">Reference proteome</keyword>
<proteinExistence type="predicted"/>
<dbReference type="Gene3D" id="3.30.420.10">
    <property type="entry name" value="Ribonuclease H-like superfamily/Ribonuclease H"/>
    <property type="match status" value="1"/>
</dbReference>
<accession>A0A371FWH9</accession>
<feature type="domain" description="RNase H type-1" evidence="2">
    <location>
        <begin position="18"/>
        <end position="87"/>
    </location>
</feature>
<feature type="compositionally biased region" description="Basic and acidic residues" evidence="1">
    <location>
        <begin position="108"/>
        <end position="119"/>
    </location>
</feature>
<sequence>MMAESSKAEANNGWFLSVDGASNQAGSGTGVILEGPNGVLIEQSPHFEFKANNNQAEYEALLAGMRLTKELEAKTLTAKSDSKLITGQYLDRATRMAATFEKFTLHHEHREKNERDDLLSKLATSQKRGV</sequence>
<dbReference type="InterPro" id="IPR036397">
    <property type="entry name" value="RNaseH_sf"/>
</dbReference>
<feature type="region of interest" description="Disordered" evidence="1">
    <location>
        <begin position="108"/>
        <end position="130"/>
    </location>
</feature>
<protein>
    <recommendedName>
        <fullName evidence="2">RNase H type-1 domain-containing protein</fullName>
    </recommendedName>
</protein>
<dbReference type="Pfam" id="PF13456">
    <property type="entry name" value="RVT_3"/>
    <property type="match status" value="1"/>
</dbReference>
<dbReference type="GO" id="GO:0004523">
    <property type="term" value="F:RNA-DNA hybrid ribonuclease activity"/>
    <property type="evidence" value="ECO:0007669"/>
    <property type="project" value="InterPro"/>
</dbReference>
<evidence type="ECO:0000259" key="2">
    <source>
        <dbReference type="Pfam" id="PF13456"/>
    </source>
</evidence>
<reference evidence="3" key="1">
    <citation type="submission" date="2018-05" db="EMBL/GenBank/DDBJ databases">
        <title>Draft genome of Mucuna pruriens seed.</title>
        <authorList>
            <person name="Nnadi N.E."/>
            <person name="Vos R."/>
            <person name="Hasami M.H."/>
            <person name="Devisetty U.K."/>
            <person name="Aguiy J.C."/>
        </authorList>
    </citation>
    <scope>NUCLEOTIDE SEQUENCE [LARGE SCALE GENOMIC DNA]</scope>
    <source>
        <strain evidence="3">JCA_2017</strain>
    </source>
</reference>
<gene>
    <name evidence="3" type="ORF">CR513_36495</name>
</gene>
<dbReference type="PANTHER" id="PTHR48475:SF2">
    <property type="entry name" value="RIBONUCLEASE H"/>
    <property type="match status" value="1"/>
</dbReference>
<dbReference type="SUPFAM" id="SSF53098">
    <property type="entry name" value="Ribonuclease H-like"/>
    <property type="match status" value="1"/>
</dbReference>
<dbReference type="InterPro" id="IPR012337">
    <property type="entry name" value="RNaseH-like_sf"/>
</dbReference>
<organism evidence="3 4">
    <name type="scientific">Mucuna pruriens</name>
    <name type="common">Velvet bean</name>
    <name type="synonym">Dolichos pruriens</name>
    <dbReference type="NCBI Taxonomy" id="157652"/>
    <lineage>
        <taxon>Eukaryota</taxon>
        <taxon>Viridiplantae</taxon>
        <taxon>Streptophyta</taxon>
        <taxon>Embryophyta</taxon>
        <taxon>Tracheophyta</taxon>
        <taxon>Spermatophyta</taxon>
        <taxon>Magnoliopsida</taxon>
        <taxon>eudicotyledons</taxon>
        <taxon>Gunneridae</taxon>
        <taxon>Pentapetalae</taxon>
        <taxon>rosids</taxon>
        <taxon>fabids</taxon>
        <taxon>Fabales</taxon>
        <taxon>Fabaceae</taxon>
        <taxon>Papilionoideae</taxon>
        <taxon>50 kb inversion clade</taxon>
        <taxon>NPAAA clade</taxon>
        <taxon>indigoferoid/millettioid clade</taxon>
        <taxon>Phaseoleae</taxon>
        <taxon>Mucuna</taxon>
    </lineage>
</organism>
<evidence type="ECO:0000256" key="1">
    <source>
        <dbReference type="SAM" id="MobiDB-lite"/>
    </source>
</evidence>
<dbReference type="CDD" id="cd09279">
    <property type="entry name" value="RNase_HI_like"/>
    <property type="match status" value="1"/>
</dbReference>
<dbReference type="EMBL" id="QJKJ01007577">
    <property type="protein sequence ID" value="RDX82685.1"/>
    <property type="molecule type" value="Genomic_DNA"/>
</dbReference>
<dbReference type="Proteomes" id="UP000257109">
    <property type="component" value="Unassembled WGS sequence"/>
</dbReference>
<dbReference type="PANTHER" id="PTHR48475">
    <property type="entry name" value="RIBONUCLEASE H"/>
    <property type="match status" value="1"/>
</dbReference>
<dbReference type="OrthoDB" id="2016287at2759"/>